<dbReference type="FunFam" id="3.40.50.150:FF:000442">
    <property type="entry name" value="tRNA (Adenine22-N1)-methyltransferase TrmK"/>
    <property type="match status" value="1"/>
</dbReference>
<dbReference type="Pfam" id="PF12847">
    <property type="entry name" value="Methyltransf_18"/>
    <property type="match status" value="1"/>
</dbReference>
<organism evidence="1 2">
    <name type="scientific">Shewanella gaetbuli</name>
    <dbReference type="NCBI Taxonomy" id="220752"/>
    <lineage>
        <taxon>Bacteria</taxon>
        <taxon>Pseudomonadati</taxon>
        <taxon>Pseudomonadota</taxon>
        <taxon>Gammaproteobacteria</taxon>
        <taxon>Alteromonadales</taxon>
        <taxon>Shewanellaceae</taxon>
        <taxon>Shewanella</taxon>
    </lineage>
</organism>
<keyword evidence="2" id="KW-1185">Reference proteome</keyword>
<dbReference type="SUPFAM" id="SSF53335">
    <property type="entry name" value="S-adenosyl-L-methionine-dependent methyltransferases"/>
    <property type="match status" value="1"/>
</dbReference>
<dbReference type="InterPro" id="IPR029063">
    <property type="entry name" value="SAM-dependent_MTases_sf"/>
</dbReference>
<protein>
    <submittedName>
        <fullName evidence="1">tRNA (Adenine(22)-N(1))-methyltransferase TrmK</fullName>
    </submittedName>
</protein>
<dbReference type="InterPro" id="IPR016876">
    <property type="entry name" value="UCP028234"/>
</dbReference>
<dbReference type="Proteomes" id="UP001139333">
    <property type="component" value="Unassembled WGS sequence"/>
</dbReference>
<name>A0A9X2CHL1_9GAMM</name>
<dbReference type="EMBL" id="JAKIKP010000010">
    <property type="protein sequence ID" value="MCL1143628.1"/>
    <property type="molecule type" value="Genomic_DNA"/>
</dbReference>
<dbReference type="PIRSF" id="PIRSF028234">
    <property type="entry name" value="UCP028234"/>
    <property type="match status" value="1"/>
</dbReference>
<accession>A0A9X2CHL1</accession>
<reference evidence="1" key="1">
    <citation type="submission" date="2022-01" db="EMBL/GenBank/DDBJ databases">
        <title>Whole genome-based taxonomy of the Shewanellaceae.</title>
        <authorList>
            <person name="Martin-Rodriguez A.J."/>
        </authorList>
    </citation>
    <scope>NUCLEOTIDE SEQUENCE</scope>
    <source>
        <strain evidence="1">DSM 16422</strain>
    </source>
</reference>
<gene>
    <name evidence="1" type="ORF">L2672_13130</name>
</gene>
<comment type="caution">
    <text evidence="1">The sequence shown here is derived from an EMBL/GenBank/DDBJ whole genome shotgun (WGS) entry which is preliminary data.</text>
</comment>
<sequence>MKLGHRLSSIVDMIPMQYQHIWDCCCDHGLLGAEMLNRQLAKQIHFVDIVPDLMATVEQKLQRFYPIATDSNAHLPQWSVHTQDVAKLPLADYNGTQLIVIAGVGGDLMASMVNSLIQNNPQLTLDFLLCPVLQVATLRSTLIQHRCSLLDELLVTENKRFYELVYVRYQAEGLAASKPLNNPLVSLFGDKIWQLPRNSHPASTLQTADLQRYLTVTINHYQKVAHNKGQQVDNLVAGYQHVLQQLS</sequence>
<evidence type="ECO:0000313" key="2">
    <source>
        <dbReference type="Proteomes" id="UP001139333"/>
    </source>
</evidence>
<dbReference type="RefSeq" id="WP_248996302.1">
    <property type="nucleotide sequence ID" value="NZ_JAKIKP010000010.1"/>
</dbReference>
<dbReference type="PANTHER" id="PTHR38451">
    <property type="entry name" value="TRNA (ADENINE(22)-N(1))-METHYLTRANSFERASE"/>
    <property type="match status" value="1"/>
</dbReference>
<dbReference type="Gene3D" id="3.40.50.150">
    <property type="entry name" value="Vaccinia Virus protein VP39"/>
    <property type="match status" value="1"/>
</dbReference>
<evidence type="ECO:0000313" key="1">
    <source>
        <dbReference type="EMBL" id="MCL1143628.1"/>
    </source>
</evidence>
<dbReference type="PANTHER" id="PTHR38451:SF1">
    <property type="entry name" value="TRNA (ADENINE(22)-N(1))-METHYLTRANSFERASE"/>
    <property type="match status" value="1"/>
</dbReference>
<proteinExistence type="predicted"/>
<dbReference type="AlphaFoldDB" id="A0A9X2CHL1"/>